<keyword evidence="5" id="KW-0694">RNA-binding</keyword>
<dbReference type="GO" id="GO:0003723">
    <property type="term" value="F:RNA binding"/>
    <property type="evidence" value="ECO:0007669"/>
    <property type="project" value="UniProtKB-KW"/>
</dbReference>
<dbReference type="SMART" id="SM00651">
    <property type="entry name" value="Sm"/>
    <property type="match status" value="1"/>
</dbReference>
<evidence type="ECO:0000256" key="8">
    <source>
        <dbReference type="ARBA" id="ARBA00023274"/>
    </source>
</evidence>
<evidence type="ECO:0000256" key="4">
    <source>
        <dbReference type="ARBA" id="ARBA00022728"/>
    </source>
</evidence>
<accession>A0A6G1D118</accession>
<dbReference type="PROSITE" id="PS52002">
    <property type="entry name" value="SM"/>
    <property type="match status" value="1"/>
</dbReference>
<dbReference type="AlphaFoldDB" id="A0A6G1D118"/>
<dbReference type="CDD" id="cd01722">
    <property type="entry name" value="Sm_F"/>
    <property type="match status" value="1"/>
</dbReference>
<dbReference type="InterPro" id="IPR001163">
    <property type="entry name" value="Sm_dom_euk/arc"/>
</dbReference>
<dbReference type="SUPFAM" id="SSF50182">
    <property type="entry name" value="Sm-like ribonucleoproteins"/>
    <property type="match status" value="1"/>
</dbReference>
<keyword evidence="3" id="KW-0507">mRNA processing</keyword>
<gene>
    <name evidence="11" type="ORF">E2562_009117</name>
</gene>
<keyword evidence="6" id="KW-0508">mRNA splicing</keyword>
<evidence type="ECO:0000256" key="3">
    <source>
        <dbReference type="ARBA" id="ARBA00022664"/>
    </source>
</evidence>
<dbReference type="Gene3D" id="2.30.30.100">
    <property type="match status" value="1"/>
</dbReference>
<evidence type="ECO:0000313" key="12">
    <source>
        <dbReference type="Proteomes" id="UP000479710"/>
    </source>
</evidence>
<keyword evidence="12" id="KW-1185">Reference proteome</keyword>
<evidence type="ECO:0000256" key="9">
    <source>
        <dbReference type="ARBA" id="ARBA00030144"/>
    </source>
</evidence>
<dbReference type="EMBL" id="SPHZ02000007">
    <property type="protein sequence ID" value="KAF0906126.1"/>
    <property type="molecule type" value="Genomic_DNA"/>
</dbReference>
<keyword evidence="8" id="KW-0687">Ribonucleoprotein</keyword>
<dbReference type="GO" id="GO:0071013">
    <property type="term" value="C:catalytic step 2 spliceosome"/>
    <property type="evidence" value="ECO:0007669"/>
    <property type="project" value="TreeGrafter"/>
</dbReference>
<dbReference type="GO" id="GO:0034715">
    <property type="term" value="C:pICln-Sm protein complex"/>
    <property type="evidence" value="ECO:0007669"/>
    <property type="project" value="TreeGrafter"/>
</dbReference>
<reference evidence="11 12" key="1">
    <citation type="submission" date="2019-11" db="EMBL/GenBank/DDBJ databases">
        <title>Whole genome sequence of Oryza granulata.</title>
        <authorList>
            <person name="Li W."/>
        </authorList>
    </citation>
    <scope>NUCLEOTIDE SEQUENCE [LARGE SCALE GENOMIC DNA]</scope>
    <source>
        <strain evidence="12">cv. Menghai</strain>
        <tissue evidence="11">Leaf</tissue>
    </source>
</reference>
<dbReference type="OrthoDB" id="10248838at2759"/>
<evidence type="ECO:0000256" key="7">
    <source>
        <dbReference type="ARBA" id="ARBA00023242"/>
    </source>
</evidence>
<evidence type="ECO:0000313" key="11">
    <source>
        <dbReference type="EMBL" id="KAF0906126.1"/>
    </source>
</evidence>
<evidence type="ECO:0000256" key="6">
    <source>
        <dbReference type="ARBA" id="ARBA00023187"/>
    </source>
</evidence>
<evidence type="ECO:0000256" key="5">
    <source>
        <dbReference type="ARBA" id="ARBA00022884"/>
    </source>
</evidence>
<protein>
    <recommendedName>
        <fullName evidence="9">Sm protein F</fullName>
    </recommendedName>
</protein>
<feature type="domain" description="Sm" evidence="10">
    <location>
        <begin position="19"/>
        <end position="91"/>
    </location>
</feature>
<name>A0A6G1D118_9ORYZ</name>
<evidence type="ECO:0000259" key="10">
    <source>
        <dbReference type="PROSITE" id="PS52002"/>
    </source>
</evidence>
<dbReference type="GO" id="GO:0000398">
    <property type="term" value="P:mRNA splicing, via spliceosome"/>
    <property type="evidence" value="ECO:0007669"/>
    <property type="project" value="InterPro"/>
</dbReference>
<comment type="caution">
    <text evidence="11">The sequence shown here is derived from an EMBL/GenBank/DDBJ whole genome shotgun (WGS) entry which is preliminary data.</text>
</comment>
<organism evidence="11 12">
    <name type="scientific">Oryza meyeriana var. granulata</name>
    <dbReference type="NCBI Taxonomy" id="110450"/>
    <lineage>
        <taxon>Eukaryota</taxon>
        <taxon>Viridiplantae</taxon>
        <taxon>Streptophyta</taxon>
        <taxon>Embryophyta</taxon>
        <taxon>Tracheophyta</taxon>
        <taxon>Spermatophyta</taxon>
        <taxon>Magnoliopsida</taxon>
        <taxon>Liliopsida</taxon>
        <taxon>Poales</taxon>
        <taxon>Poaceae</taxon>
        <taxon>BOP clade</taxon>
        <taxon>Oryzoideae</taxon>
        <taxon>Oryzeae</taxon>
        <taxon>Oryzinae</taxon>
        <taxon>Oryza</taxon>
        <taxon>Oryza meyeriana</taxon>
    </lineage>
</organism>
<dbReference type="InterPro" id="IPR034100">
    <property type="entry name" value="Sm_F"/>
</dbReference>
<sequence>MCFGVMVSFTWRRSTVPVNPKPFLNNLTGKPVIVKLKWGMEYKGYLVSVDSYMNLQLANTEEYIDGQFSGNLGEILIRFLIDLDLNIGDDITSFEEATTKDPNAFRGIPEDTKKLFKDIPHLGTENLIFSSIVSYDDTDNDIAALRGEPPAVTAQTFASTSCEADQDSRRATMLYPYSNRDLKDTFPIKVEPLDDIVPLEPDIVDLSRKNRNSTICNDPCSVSKLSFQEDKEVSCSSHTAQSYYFQAPTPEELWGLGKWQRHLRSEENTRVVVVAVAPGSLASYLLWSSRME</sequence>
<keyword evidence="4" id="KW-0747">Spliceosome</keyword>
<dbReference type="Pfam" id="PF01423">
    <property type="entry name" value="LSM"/>
    <property type="match status" value="1"/>
</dbReference>
<proteinExistence type="inferred from homology"/>
<keyword evidence="7" id="KW-0539">Nucleus</keyword>
<dbReference type="Proteomes" id="UP000479710">
    <property type="component" value="Unassembled WGS sequence"/>
</dbReference>
<evidence type="ECO:0000256" key="2">
    <source>
        <dbReference type="ARBA" id="ARBA00007927"/>
    </source>
</evidence>
<dbReference type="PANTHER" id="PTHR11021">
    <property type="entry name" value="SMALL NUCLEAR RIBONUCLEOPROTEIN F SNRNP-F"/>
    <property type="match status" value="1"/>
</dbReference>
<dbReference type="GO" id="GO:0005685">
    <property type="term" value="C:U1 snRNP"/>
    <property type="evidence" value="ECO:0007669"/>
    <property type="project" value="TreeGrafter"/>
</dbReference>
<comment type="similarity">
    <text evidence="2">Belongs to the snRNP Sm proteins family. SmF/LSm6 subfamily.</text>
</comment>
<dbReference type="InterPro" id="IPR016487">
    <property type="entry name" value="Lsm6/sSmF"/>
</dbReference>
<dbReference type="InterPro" id="IPR010920">
    <property type="entry name" value="LSM_dom_sf"/>
</dbReference>
<dbReference type="InterPro" id="IPR047575">
    <property type="entry name" value="Sm"/>
</dbReference>
<evidence type="ECO:0000256" key="1">
    <source>
        <dbReference type="ARBA" id="ARBA00004123"/>
    </source>
</evidence>
<dbReference type="PANTHER" id="PTHR11021:SF0">
    <property type="entry name" value="SMALL NUCLEAR RIBONUCLEOPROTEIN F"/>
    <property type="match status" value="1"/>
</dbReference>
<comment type="subcellular location">
    <subcellularLocation>
        <location evidence="1">Nucleus</location>
    </subcellularLocation>
</comment>